<gene>
    <name evidence="1" type="ORF">NBRC3188_2908</name>
</gene>
<protein>
    <submittedName>
        <fullName evidence="1">Uncharacterized protein</fullName>
    </submittedName>
</protein>
<comment type="caution">
    <text evidence="1">The sequence shown here is derived from an EMBL/GenBank/DDBJ whole genome shotgun (WGS) entry which is preliminary data.</text>
</comment>
<evidence type="ECO:0000313" key="2">
    <source>
        <dbReference type="Proteomes" id="UP000287300"/>
    </source>
</evidence>
<reference evidence="1 2" key="1">
    <citation type="submission" date="2016-06" db="EMBL/GenBank/DDBJ databases">
        <title>Acetobacter pasteurianus NBRC 3188 whole genome sequencing project.</title>
        <authorList>
            <person name="Matsutani M."/>
            <person name="Shiwa Y."/>
            <person name="Okamoto-Kainuma A."/>
            <person name="Ishikawa M."/>
            <person name="Koizumi Y."/>
            <person name="Yoshikawa H."/>
            <person name="Yakushi T."/>
            <person name="Matsushita K."/>
        </authorList>
    </citation>
    <scope>NUCLEOTIDE SEQUENCE [LARGE SCALE GENOMIC DNA]</scope>
    <source>
        <strain evidence="1 2">NBRC 3188</strain>
    </source>
</reference>
<dbReference type="AlphaFoldDB" id="A0A401WY15"/>
<sequence length="46" mass="5316">MPLKSEIVNDLQGTNRISKEIEEKQWKALQHAISRLSALADRRVEI</sequence>
<evidence type="ECO:0000313" key="1">
    <source>
        <dbReference type="EMBL" id="GCD54211.1"/>
    </source>
</evidence>
<dbReference type="EMBL" id="BDES01000078">
    <property type="protein sequence ID" value="GCD54211.1"/>
    <property type="molecule type" value="Genomic_DNA"/>
</dbReference>
<organism evidence="1 2">
    <name type="scientific">Acetobacter pasteurianus NBRC 3188</name>
    <dbReference type="NCBI Taxonomy" id="1226663"/>
    <lineage>
        <taxon>Bacteria</taxon>
        <taxon>Pseudomonadati</taxon>
        <taxon>Pseudomonadota</taxon>
        <taxon>Alphaproteobacteria</taxon>
        <taxon>Acetobacterales</taxon>
        <taxon>Acetobacteraceae</taxon>
        <taxon>Acetobacter</taxon>
    </lineage>
</organism>
<name>A0A401WY15_ACEPA</name>
<dbReference type="Proteomes" id="UP000287300">
    <property type="component" value="Unassembled WGS sequence"/>
</dbReference>
<proteinExistence type="predicted"/>
<accession>A0A401WY15</accession>